<dbReference type="GO" id="GO:0017056">
    <property type="term" value="F:structural constituent of nuclear pore"/>
    <property type="evidence" value="ECO:0007669"/>
    <property type="project" value="InterPro"/>
</dbReference>
<feature type="domain" description="Nucleoporin POM152 ninth Ig-like" evidence="6">
    <location>
        <begin position="1081"/>
        <end position="1158"/>
    </location>
</feature>
<proteinExistence type="predicted"/>
<evidence type="ECO:0000256" key="1">
    <source>
        <dbReference type="SAM" id="MobiDB-lite"/>
    </source>
</evidence>
<feature type="domain" description="Nucleoporin POM152 Ig-like" evidence="4">
    <location>
        <begin position="1174"/>
        <end position="1249"/>
    </location>
</feature>
<evidence type="ECO:0000313" key="8">
    <source>
        <dbReference type="Proteomes" id="UP001197093"/>
    </source>
</evidence>
<reference evidence="7" key="1">
    <citation type="submission" date="2023-02" db="EMBL/GenBank/DDBJ databases">
        <authorList>
            <person name="Palmer J.M."/>
        </authorList>
    </citation>
    <scope>NUCLEOTIDE SEQUENCE</scope>
    <source>
        <strain evidence="7">FW57</strain>
    </source>
</reference>
<dbReference type="InterPro" id="IPR056544">
    <property type="entry name" value="Ig_POM152"/>
</dbReference>
<feature type="domain" description="Nucleoporin POM152 immunoglobulin-like" evidence="2">
    <location>
        <begin position="556"/>
        <end position="659"/>
    </location>
</feature>
<feature type="region of interest" description="Disordered" evidence="1">
    <location>
        <begin position="1"/>
        <end position="50"/>
    </location>
</feature>
<evidence type="ECO:0000259" key="5">
    <source>
        <dbReference type="Pfam" id="PF24519"/>
    </source>
</evidence>
<dbReference type="GO" id="GO:0006999">
    <property type="term" value="P:nuclear pore organization"/>
    <property type="evidence" value="ECO:0007669"/>
    <property type="project" value="TreeGrafter"/>
</dbReference>
<dbReference type="InterPro" id="IPR056542">
    <property type="entry name" value="Ig-like_POM152_1st"/>
</dbReference>
<feature type="compositionally biased region" description="Low complexity" evidence="1">
    <location>
        <begin position="13"/>
        <end position="36"/>
    </location>
</feature>
<protein>
    <recommendedName>
        <fullName evidence="9">Nucleoporin</fullName>
    </recommendedName>
</protein>
<dbReference type="Pfam" id="PF24527">
    <property type="entry name" value="Ig-like_Pom152_9"/>
    <property type="match status" value="1"/>
</dbReference>
<feature type="domain" description="Nucleoporin POM152 immunoglobulin-like" evidence="2">
    <location>
        <begin position="674"/>
        <end position="740"/>
    </location>
</feature>
<dbReference type="InterPro" id="IPR037701">
    <property type="entry name" value="Pom152"/>
</dbReference>
<dbReference type="InterPro" id="IPR056540">
    <property type="entry name" value="TMD_POM152"/>
</dbReference>
<evidence type="ECO:0000313" key="7">
    <source>
        <dbReference type="EMBL" id="KAG7284151.1"/>
    </source>
</evidence>
<dbReference type="EMBL" id="JAHCVI010000006">
    <property type="protein sequence ID" value="KAG7284151.1"/>
    <property type="molecule type" value="Genomic_DNA"/>
</dbReference>
<sequence>MSGASGIGAFPQTPVASRRAPARPRASSSSTKATSPLPVAPQQGAPATANSSPVIPLTLLDAPTQRLYAFGFYIALLAWKFYDWAQLVEEDTESFWLFLKWIAIDCAFLFGLPELRIPWLELSQPFVVVTFFFHAVFDWALMFNIGFPWQAWLLGFVKVFYDRELAISEHNVKISSILHNSSLIMGRQIINILPEGSAVLNPELHPFCLGGDRKTVSLPIFFNATIPVEVELIRTDLETNQQESIKLTRVQIRDIERKAKRESQDGVQTAVQFDYPAKKPGAYQLGRVLDEYKLEVQRKNAQTFVVPCPKAWVGPPASPGRCIGDLSDLSLQVEGTPPLKIKYSRTINGKDHSFHFQSLQPDGFSSPLGGLRSTSLIGLDDEDISWARSQRVPVGLNESMGSSGDWQYSVDEVQDGFGNLVKYDYYADEAEGKPKPKHLVQNFVVKERPQVRLEGCDLRRPLKVAKGDSKELPVRFKIAGQTPDVTAHTLTWQFSPIDTLTESGDHGDVISTGSYNAKNARDRPMISAPGLYTLKSVSASSCEGEVQEPSSCLLLNPLEPKLTLRSEEIPDTCAGNSIGLRVDMDLIGTPPFIVRYDVISNGQRRSERVNIPGLRYQMDLIPRVAGHHKYVFTHIGDDIYNRGQKLVGSDYVLEQDVKPAAGAIIQYSTGKMSSCLGDEVTADILLLGDAPFTLEWEIIHDGKRKQHKATDIQGNSYQIKTKPLTQGGEYTLGLTSVQDKRGCRNFLQDELKISVRRQSPRAAFGQVEGKRKMLAVEGSTVKLPVRLTGEGPWKVFYANLGEGPAESPKILERTVRNDNGFLDVKGRGVYTITDVWDNQCHGVVDPKASTFEVDWFPRPEMSVALSHGVSQTDSGFVVEDVCEGDVSGFEVAMKGTPPYTVEYEVRHHPLQGSSSLSKRKFDASLGKESIQADTAKAGSYTYKFTALEDHLYSSDRKFKPVVVKQKVNRKPAASFVKPGQTFKYCKSEQDNEDGIPVALTGVPPFSLEVEIKHQSAAVPEIYRTPPINAHTYEIHIPRHQLRLGTQQIRIRDVKDGSGCHSMAELSSGATPAVQVQLFEAPTIYPLETRTDYCVGERISYTLSGTPPFEVWYTFDGVERKAKSPTTNFRRVAESPGEFAITSVSDKASECRQPVHIAKAIHPMPAVRISKGKVVRVDIHEGGEVEMLFEFWGTPPFEFTYTRSTNARKGVKSQVLETRHDVSHEHSKVVRASLEGTYEVVAIKDKFCAFSTQGAVEGGKEKNKGQKVLGY</sequence>
<evidence type="ECO:0008006" key="9">
    <source>
        <dbReference type="Google" id="ProtNLM"/>
    </source>
</evidence>
<dbReference type="Pfam" id="PF24312">
    <property type="entry name" value="Ig-like_POM152"/>
    <property type="match status" value="3"/>
</dbReference>
<evidence type="ECO:0000259" key="2">
    <source>
        <dbReference type="Pfam" id="PF23664"/>
    </source>
</evidence>
<evidence type="ECO:0000259" key="4">
    <source>
        <dbReference type="Pfam" id="PF24312"/>
    </source>
</evidence>
<dbReference type="Proteomes" id="UP001197093">
    <property type="component" value="Unassembled WGS sequence"/>
</dbReference>
<feature type="domain" description="Nucleoporin POM152 immunoglobulin-like" evidence="2">
    <location>
        <begin position="878"/>
        <end position="968"/>
    </location>
</feature>
<dbReference type="GO" id="GO:0070762">
    <property type="term" value="C:nuclear pore transmembrane ring"/>
    <property type="evidence" value="ECO:0007669"/>
    <property type="project" value="TreeGrafter"/>
</dbReference>
<dbReference type="InterPro" id="IPR056541">
    <property type="entry name" value="Ig-like_POM152"/>
</dbReference>
<comment type="caution">
    <text evidence="7">The sequence shown here is derived from an EMBL/GenBank/DDBJ whole genome shotgun (WGS) entry which is preliminary data.</text>
</comment>
<evidence type="ECO:0000259" key="3">
    <source>
        <dbReference type="Pfam" id="PF24097"/>
    </source>
</evidence>
<feature type="domain" description="Nucleoporin POM152 first Ig-like" evidence="5">
    <location>
        <begin position="197"/>
        <end position="305"/>
    </location>
</feature>
<evidence type="ECO:0000259" key="6">
    <source>
        <dbReference type="Pfam" id="PF24527"/>
    </source>
</evidence>
<dbReference type="Pfam" id="PF23664">
    <property type="entry name" value="Ig_Pom152"/>
    <property type="match status" value="3"/>
</dbReference>
<dbReference type="PANTHER" id="PTHR28206">
    <property type="entry name" value="NUCLEOPORIN POM152"/>
    <property type="match status" value="1"/>
</dbReference>
<organism evidence="7 8">
    <name type="scientific">Staphylotrichum longicolle</name>
    <dbReference type="NCBI Taxonomy" id="669026"/>
    <lineage>
        <taxon>Eukaryota</taxon>
        <taxon>Fungi</taxon>
        <taxon>Dikarya</taxon>
        <taxon>Ascomycota</taxon>
        <taxon>Pezizomycotina</taxon>
        <taxon>Sordariomycetes</taxon>
        <taxon>Sordariomycetidae</taxon>
        <taxon>Sordariales</taxon>
        <taxon>Chaetomiaceae</taxon>
        <taxon>Staphylotrichum</taxon>
    </lineage>
</organism>
<feature type="domain" description="Nucleoporin POM152 N-terminal transmembrane" evidence="3">
    <location>
        <begin position="61"/>
        <end position="145"/>
    </location>
</feature>
<dbReference type="InterPro" id="IPR056543">
    <property type="entry name" value="Ig-like_POM152_9th"/>
</dbReference>
<feature type="domain" description="Nucleoporin POM152 Ig-like" evidence="4">
    <location>
        <begin position="760"/>
        <end position="850"/>
    </location>
</feature>
<dbReference type="GO" id="GO:0006606">
    <property type="term" value="P:protein import into nucleus"/>
    <property type="evidence" value="ECO:0007669"/>
    <property type="project" value="TreeGrafter"/>
</dbReference>
<gene>
    <name evidence="7" type="ORF">NEMBOFW57_010512</name>
</gene>
<dbReference type="Pfam" id="PF24097">
    <property type="entry name" value="TMD_POM152"/>
    <property type="match status" value="1"/>
</dbReference>
<name>A0AAD4EN63_9PEZI</name>
<keyword evidence="8" id="KW-1185">Reference proteome</keyword>
<dbReference type="AlphaFoldDB" id="A0AAD4EN63"/>
<dbReference type="PANTHER" id="PTHR28206:SF1">
    <property type="entry name" value="NUCLEOPORIN POM152"/>
    <property type="match status" value="1"/>
</dbReference>
<dbReference type="Pfam" id="PF24519">
    <property type="entry name" value="Ig-like_Pom152_1"/>
    <property type="match status" value="1"/>
</dbReference>
<feature type="domain" description="Nucleoporin POM152 Ig-like" evidence="4">
    <location>
        <begin position="448"/>
        <end position="552"/>
    </location>
</feature>
<accession>A0AAD4EN63</accession>